<comment type="subcellular location">
    <subcellularLocation>
        <location evidence="1 7">Cell membrane</location>
        <topology evidence="1 7">Multi-pass membrane protein</topology>
    </subcellularLocation>
</comment>
<dbReference type="CDD" id="cd06261">
    <property type="entry name" value="TM_PBP2"/>
    <property type="match status" value="1"/>
</dbReference>
<dbReference type="Gene3D" id="1.10.3720.10">
    <property type="entry name" value="MetI-like"/>
    <property type="match status" value="1"/>
</dbReference>
<organism evidence="9 10">
    <name type="scientific">Anaerocolumna jejuensis DSM 15929</name>
    <dbReference type="NCBI Taxonomy" id="1121322"/>
    <lineage>
        <taxon>Bacteria</taxon>
        <taxon>Bacillati</taxon>
        <taxon>Bacillota</taxon>
        <taxon>Clostridia</taxon>
        <taxon>Lachnospirales</taxon>
        <taxon>Lachnospiraceae</taxon>
        <taxon>Anaerocolumna</taxon>
    </lineage>
</organism>
<reference evidence="9 10" key="1">
    <citation type="submission" date="2016-11" db="EMBL/GenBank/DDBJ databases">
        <authorList>
            <person name="Jaros S."/>
            <person name="Januszkiewicz K."/>
            <person name="Wedrychowicz H."/>
        </authorList>
    </citation>
    <scope>NUCLEOTIDE SEQUENCE [LARGE SCALE GENOMIC DNA]</scope>
    <source>
        <strain evidence="9 10">DSM 15929</strain>
    </source>
</reference>
<keyword evidence="4 7" id="KW-0812">Transmembrane</keyword>
<keyword evidence="3" id="KW-1003">Cell membrane</keyword>
<protein>
    <submittedName>
        <fullName evidence="9">Putative aldouronate transport system permease protein</fullName>
    </submittedName>
</protein>
<evidence type="ECO:0000256" key="1">
    <source>
        <dbReference type="ARBA" id="ARBA00004651"/>
    </source>
</evidence>
<evidence type="ECO:0000256" key="4">
    <source>
        <dbReference type="ARBA" id="ARBA00022692"/>
    </source>
</evidence>
<dbReference type="SUPFAM" id="SSF161098">
    <property type="entry name" value="MetI-like"/>
    <property type="match status" value="1"/>
</dbReference>
<feature type="transmembrane region" description="Helical" evidence="7">
    <location>
        <begin position="172"/>
        <end position="189"/>
    </location>
</feature>
<keyword evidence="2 7" id="KW-0813">Transport</keyword>
<feature type="transmembrane region" description="Helical" evidence="7">
    <location>
        <begin position="95"/>
        <end position="119"/>
    </location>
</feature>
<dbReference type="EMBL" id="FRAC01000019">
    <property type="protein sequence ID" value="SHK90408.1"/>
    <property type="molecule type" value="Genomic_DNA"/>
</dbReference>
<feature type="transmembrane region" description="Helical" evidence="7">
    <location>
        <begin position="29"/>
        <end position="55"/>
    </location>
</feature>
<sequence>MKKEKRIVRRKSGQKGKNRLASLRQDGPLYILALPGVISLLLFSYFPMTGILLVFKDYNFRGGIYGSPWADPILKNFQFFFHNISTAMRATGLTVMYNLLFFAIGTIVAVTLAIMLNEIENKPFIKVSQSIMFLPYFISWMVVGAILFALLNSESGLINQALISFGKEPYDFYAHPKAWILILVIVNVWQSSGYSSIIYYGVLTGIDSSLYEAAKVDGATKWQCIRKITLPLIKPTIIILFLLSVGNILKGNLNMIVGVTNLNPVLFPTTDLIDVFVYRSGVRNGEMAFASAIALYQSIFGFIFVVAANKISGKFDKDSTLF</sequence>
<keyword evidence="10" id="KW-1185">Reference proteome</keyword>
<evidence type="ECO:0000259" key="8">
    <source>
        <dbReference type="PROSITE" id="PS50928"/>
    </source>
</evidence>
<evidence type="ECO:0000256" key="2">
    <source>
        <dbReference type="ARBA" id="ARBA00022448"/>
    </source>
</evidence>
<evidence type="ECO:0000256" key="3">
    <source>
        <dbReference type="ARBA" id="ARBA00022475"/>
    </source>
</evidence>
<keyword evidence="5 7" id="KW-1133">Transmembrane helix</keyword>
<dbReference type="STRING" id="1121322.SAMN02745136_03634"/>
<dbReference type="GO" id="GO:0055085">
    <property type="term" value="P:transmembrane transport"/>
    <property type="evidence" value="ECO:0007669"/>
    <property type="project" value="InterPro"/>
</dbReference>
<name>A0A1M6W9S0_9FIRM</name>
<dbReference type="PANTHER" id="PTHR30193">
    <property type="entry name" value="ABC TRANSPORTER PERMEASE PROTEIN"/>
    <property type="match status" value="1"/>
</dbReference>
<dbReference type="Proteomes" id="UP000184386">
    <property type="component" value="Unassembled WGS sequence"/>
</dbReference>
<evidence type="ECO:0000256" key="7">
    <source>
        <dbReference type="RuleBase" id="RU363032"/>
    </source>
</evidence>
<evidence type="ECO:0000256" key="5">
    <source>
        <dbReference type="ARBA" id="ARBA00022989"/>
    </source>
</evidence>
<dbReference type="AlphaFoldDB" id="A0A1M6W9S0"/>
<keyword evidence="6 7" id="KW-0472">Membrane</keyword>
<dbReference type="PROSITE" id="PS50928">
    <property type="entry name" value="ABC_TM1"/>
    <property type="match status" value="1"/>
</dbReference>
<accession>A0A1M6W9S0</accession>
<evidence type="ECO:0000256" key="6">
    <source>
        <dbReference type="ARBA" id="ARBA00023136"/>
    </source>
</evidence>
<dbReference type="GO" id="GO:0005886">
    <property type="term" value="C:plasma membrane"/>
    <property type="evidence" value="ECO:0007669"/>
    <property type="project" value="UniProtKB-SubCell"/>
</dbReference>
<dbReference type="RefSeq" id="WP_073278290.1">
    <property type="nucleotide sequence ID" value="NZ_FRAC01000019.1"/>
</dbReference>
<feature type="transmembrane region" description="Helical" evidence="7">
    <location>
        <begin position="287"/>
        <end position="308"/>
    </location>
</feature>
<dbReference type="InterPro" id="IPR035906">
    <property type="entry name" value="MetI-like_sf"/>
</dbReference>
<evidence type="ECO:0000313" key="10">
    <source>
        <dbReference type="Proteomes" id="UP000184386"/>
    </source>
</evidence>
<feature type="transmembrane region" description="Helical" evidence="7">
    <location>
        <begin position="231"/>
        <end position="249"/>
    </location>
</feature>
<dbReference type="Pfam" id="PF00528">
    <property type="entry name" value="BPD_transp_1"/>
    <property type="match status" value="1"/>
</dbReference>
<feature type="transmembrane region" description="Helical" evidence="7">
    <location>
        <begin position="131"/>
        <end position="152"/>
    </location>
</feature>
<dbReference type="InterPro" id="IPR000515">
    <property type="entry name" value="MetI-like"/>
</dbReference>
<dbReference type="PANTHER" id="PTHR30193:SF44">
    <property type="entry name" value="LACTOSE TRANSPORT SYSTEM PERMEASE PROTEIN LACF"/>
    <property type="match status" value="1"/>
</dbReference>
<comment type="similarity">
    <text evidence="7">Belongs to the binding-protein-dependent transport system permease family.</text>
</comment>
<feature type="domain" description="ABC transmembrane type-1" evidence="8">
    <location>
        <begin position="91"/>
        <end position="308"/>
    </location>
</feature>
<dbReference type="InterPro" id="IPR051393">
    <property type="entry name" value="ABC_transporter_permease"/>
</dbReference>
<proteinExistence type="inferred from homology"/>
<evidence type="ECO:0000313" key="9">
    <source>
        <dbReference type="EMBL" id="SHK90408.1"/>
    </source>
</evidence>
<gene>
    <name evidence="9" type="ORF">SAMN02745136_03634</name>
</gene>